<evidence type="ECO:0000256" key="2">
    <source>
        <dbReference type="ARBA" id="ARBA00023015"/>
    </source>
</evidence>
<dbReference type="GO" id="GO:0010628">
    <property type="term" value="P:positive regulation of gene expression"/>
    <property type="evidence" value="ECO:0007669"/>
    <property type="project" value="TreeGrafter"/>
</dbReference>
<dbReference type="InterPro" id="IPR005119">
    <property type="entry name" value="LysR_subst-bd"/>
</dbReference>
<dbReference type="PANTHER" id="PTHR30427">
    <property type="entry name" value="TRANSCRIPTIONAL ACTIVATOR PROTEIN LYSR"/>
    <property type="match status" value="1"/>
</dbReference>
<dbReference type="OrthoDB" id="110033at2"/>
<dbReference type="GO" id="GO:0009089">
    <property type="term" value="P:lysine biosynthetic process via diaminopimelate"/>
    <property type="evidence" value="ECO:0007669"/>
    <property type="project" value="TreeGrafter"/>
</dbReference>
<dbReference type="Gene3D" id="3.40.190.290">
    <property type="match status" value="1"/>
</dbReference>
<evidence type="ECO:0000313" key="6">
    <source>
        <dbReference type="EMBL" id="AVO41672.1"/>
    </source>
</evidence>
<accession>A0A2S0N0K4</accession>
<feature type="domain" description="HTH lysR-type" evidence="5">
    <location>
        <begin position="1"/>
        <end position="58"/>
    </location>
</feature>
<dbReference type="Proteomes" id="UP000239326">
    <property type="component" value="Chromosome"/>
</dbReference>
<protein>
    <submittedName>
        <fullName evidence="6">LysR family transcriptional regulator</fullName>
    </submittedName>
</protein>
<dbReference type="PROSITE" id="PS50931">
    <property type="entry name" value="HTH_LYSR"/>
    <property type="match status" value="1"/>
</dbReference>
<organism evidence="6 7">
    <name type="scientific">Simplicispira suum</name>
    <dbReference type="NCBI Taxonomy" id="2109915"/>
    <lineage>
        <taxon>Bacteria</taxon>
        <taxon>Pseudomonadati</taxon>
        <taxon>Pseudomonadota</taxon>
        <taxon>Betaproteobacteria</taxon>
        <taxon>Burkholderiales</taxon>
        <taxon>Comamonadaceae</taxon>
        <taxon>Simplicispira</taxon>
    </lineage>
</organism>
<dbReference type="SUPFAM" id="SSF53850">
    <property type="entry name" value="Periplasmic binding protein-like II"/>
    <property type="match status" value="1"/>
</dbReference>
<dbReference type="InterPro" id="IPR000847">
    <property type="entry name" value="LysR_HTH_N"/>
</dbReference>
<dbReference type="InterPro" id="IPR036388">
    <property type="entry name" value="WH-like_DNA-bd_sf"/>
</dbReference>
<keyword evidence="3" id="KW-0238">DNA-binding</keyword>
<dbReference type="Pfam" id="PF00126">
    <property type="entry name" value="HTH_1"/>
    <property type="match status" value="1"/>
</dbReference>
<evidence type="ECO:0000256" key="1">
    <source>
        <dbReference type="ARBA" id="ARBA00009437"/>
    </source>
</evidence>
<keyword evidence="2" id="KW-0805">Transcription regulation</keyword>
<dbReference type="Gene3D" id="1.10.10.10">
    <property type="entry name" value="Winged helix-like DNA-binding domain superfamily/Winged helix DNA-binding domain"/>
    <property type="match status" value="1"/>
</dbReference>
<evidence type="ECO:0000256" key="3">
    <source>
        <dbReference type="ARBA" id="ARBA00023125"/>
    </source>
</evidence>
<sequence length="304" mass="32816">MRLRHIEIFNAVMVTGSVSGAARLINVTQPAVSRTLQHAELQLGFPLFERTAGRLVATAEARTLFPLVDKLFSDLDDVRRLAKGLRRGESTKTLRVLTVLAMSYAAFPAAVQRFRALHPSVVIHHEALHSPQIVDALVLQEADVGFLFGAPSHPALSVERLASQRLVCIVPKGLLTLQQRAAGALQVQELATLPVIGLDARDPVGRMLANALSDALPDLQPAMVVQTYHVALALAHHGVGVAVVEGCTAVSADLSRVDVVAFEPAVQTFVHAVRPTSKPHSQRVRAFTECMRQALAQIQLPALH</sequence>
<dbReference type="Pfam" id="PF03466">
    <property type="entry name" value="LysR_substrate"/>
    <property type="match status" value="1"/>
</dbReference>
<dbReference type="PRINTS" id="PR00039">
    <property type="entry name" value="HTHLYSR"/>
</dbReference>
<dbReference type="PANTHER" id="PTHR30427:SF1">
    <property type="entry name" value="TRANSCRIPTIONAL ACTIVATOR PROTEIN LYSR"/>
    <property type="match status" value="1"/>
</dbReference>
<dbReference type="InterPro" id="IPR036390">
    <property type="entry name" value="WH_DNA-bd_sf"/>
</dbReference>
<gene>
    <name evidence="6" type="ORF">C6571_10605</name>
</gene>
<dbReference type="RefSeq" id="WP_106446649.1">
    <property type="nucleotide sequence ID" value="NZ_CP027669.1"/>
</dbReference>
<evidence type="ECO:0000256" key="4">
    <source>
        <dbReference type="ARBA" id="ARBA00023163"/>
    </source>
</evidence>
<evidence type="ECO:0000313" key="7">
    <source>
        <dbReference type="Proteomes" id="UP000239326"/>
    </source>
</evidence>
<dbReference type="AlphaFoldDB" id="A0A2S0N0K4"/>
<dbReference type="EMBL" id="CP027669">
    <property type="protein sequence ID" value="AVO41672.1"/>
    <property type="molecule type" value="Genomic_DNA"/>
</dbReference>
<proteinExistence type="inferred from homology"/>
<dbReference type="KEGG" id="simp:C6571_10605"/>
<dbReference type="GO" id="GO:0043565">
    <property type="term" value="F:sequence-specific DNA binding"/>
    <property type="evidence" value="ECO:0007669"/>
    <property type="project" value="TreeGrafter"/>
</dbReference>
<evidence type="ECO:0000259" key="5">
    <source>
        <dbReference type="PROSITE" id="PS50931"/>
    </source>
</evidence>
<comment type="similarity">
    <text evidence="1">Belongs to the LysR transcriptional regulatory family.</text>
</comment>
<name>A0A2S0N0K4_9BURK</name>
<keyword evidence="7" id="KW-1185">Reference proteome</keyword>
<dbReference type="GO" id="GO:0003700">
    <property type="term" value="F:DNA-binding transcription factor activity"/>
    <property type="evidence" value="ECO:0007669"/>
    <property type="project" value="InterPro"/>
</dbReference>
<dbReference type="SUPFAM" id="SSF46785">
    <property type="entry name" value="Winged helix' DNA-binding domain"/>
    <property type="match status" value="1"/>
</dbReference>
<reference evidence="6 7" key="1">
    <citation type="submission" date="2018-03" db="EMBL/GenBank/DDBJ databases">
        <title>Genome sequencing of Simplicispira sp.</title>
        <authorList>
            <person name="Kim S.-J."/>
            <person name="Heo J."/>
            <person name="Kwon S.-W."/>
        </authorList>
    </citation>
    <scope>NUCLEOTIDE SEQUENCE [LARGE SCALE GENOMIC DNA]</scope>
    <source>
        <strain evidence="6 7">SC1-8</strain>
    </source>
</reference>
<keyword evidence="4" id="KW-0804">Transcription</keyword>